<evidence type="ECO:0000256" key="4">
    <source>
        <dbReference type="ARBA" id="ARBA00016213"/>
    </source>
</evidence>
<dbReference type="PANTHER" id="PTHR15356">
    <property type="entry name" value="NEUROTENSIN/NEUROMEDIN N"/>
    <property type="match status" value="1"/>
</dbReference>
<organism evidence="13 14">
    <name type="scientific">Periophthalmus magnuspinnatus</name>
    <dbReference type="NCBI Taxonomy" id="409849"/>
    <lineage>
        <taxon>Eukaryota</taxon>
        <taxon>Metazoa</taxon>
        <taxon>Chordata</taxon>
        <taxon>Craniata</taxon>
        <taxon>Vertebrata</taxon>
        <taxon>Euteleostomi</taxon>
        <taxon>Actinopterygii</taxon>
        <taxon>Neopterygii</taxon>
        <taxon>Teleostei</taxon>
        <taxon>Neoteleostei</taxon>
        <taxon>Acanthomorphata</taxon>
        <taxon>Gobiaria</taxon>
        <taxon>Gobiiformes</taxon>
        <taxon>Gobioidei</taxon>
        <taxon>Gobiidae</taxon>
        <taxon>Oxudercinae</taxon>
        <taxon>Periophthalmus</taxon>
    </lineage>
</organism>
<dbReference type="GO" id="GO:0097746">
    <property type="term" value="P:blood vessel diameter maintenance"/>
    <property type="evidence" value="ECO:0007669"/>
    <property type="project" value="UniProtKB-KW"/>
</dbReference>
<sequence>MYRYKLIYIKTFLYLLQSKCPLSPSLLFIPPLCLSPTLLLSPLSPSPLCQLQSDSMEFQEESPEVPLKRKYPYILKRQTQRPKSRRPYILKRSPVY</sequence>
<dbReference type="Pfam" id="PF07421">
    <property type="entry name" value="Pro-NT_NN"/>
    <property type="match status" value="1"/>
</dbReference>
<protein>
    <recommendedName>
        <fullName evidence="4">Neurotensin/neuromedin N</fullName>
    </recommendedName>
</protein>
<dbReference type="GO" id="GO:0005184">
    <property type="term" value="F:neuropeptide hormone activity"/>
    <property type="evidence" value="ECO:0007669"/>
    <property type="project" value="InterPro"/>
</dbReference>
<dbReference type="Proteomes" id="UP000261520">
    <property type="component" value="Unplaced"/>
</dbReference>
<comment type="subunit">
    <text evidence="11">Interacts with NTSR1. Interacts with SORT1. Interacts with SORL1.</text>
</comment>
<evidence type="ECO:0000256" key="11">
    <source>
        <dbReference type="ARBA" id="ARBA00046937"/>
    </source>
</evidence>
<evidence type="ECO:0000256" key="10">
    <source>
        <dbReference type="ARBA" id="ARBA00025449"/>
    </source>
</evidence>
<evidence type="ECO:0000256" key="2">
    <source>
        <dbReference type="ARBA" id="ARBA00004613"/>
    </source>
</evidence>
<keyword evidence="9" id="KW-0968">Cytoplasmic vesicle</keyword>
<evidence type="ECO:0000256" key="7">
    <source>
        <dbReference type="ARBA" id="ARBA00022729"/>
    </source>
</evidence>
<dbReference type="GO" id="GO:0030133">
    <property type="term" value="C:transport vesicle"/>
    <property type="evidence" value="ECO:0007669"/>
    <property type="project" value="UniProtKB-SubCell"/>
</dbReference>
<keyword evidence="5" id="KW-0964">Secreted</keyword>
<evidence type="ECO:0000256" key="1">
    <source>
        <dbReference type="ARBA" id="ARBA00004398"/>
    </source>
</evidence>
<reference evidence="13" key="2">
    <citation type="submission" date="2025-09" db="UniProtKB">
        <authorList>
            <consortium name="Ensembl"/>
        </authorList>
    </citation>
    <scope>IDENTIFICATION</scope>
</reference>
<evidence type="ECO:0000256" key="12">
    <source>
        <dbReference type="SAM" id="MobiDB-lite"/>
    </source>
</evidence>
<dbReference type="Ensembl" id="ENSPMGT00000009477.1">
    <property type="protein sequence ID" value="ENSPMGP00000008898.1"/>
    <property type="gene ID" value="ENSPMGG00000007356.1"/>
</dbReference>
<dbReference type="AlphaFoldDB" id="A0A3B3ZVZ2"/>
<evidence type="ECO:0000313" key="14">
    <source>
        <dbReference type="Proteomes" id="UP000261520"/>
    </source>
</evidence>
<feature type="compositionally biased region" description="Basic residues" evidence="12">
    <location>
        <begin position="78"/>
        <end position="89"/>
    </location>
</feature>
<dbReference type="PANTHER" id="PTHR15356:SF0">
    <property type="entry name" value="NEUROTENSIN_NEUROMEDIN N"/>
    <property type="match status" value="1"/>
</dbReference>
<reference evidence="13" key="1">
    <citation type="submission" date="2025-08" db="UniProtKB">
        <authorList>
            <consortium name="Ensembl"/>
        </authorList>
    </citation>
    <scope>IDENTIFICATION</scope>
</reference>
<evidence type="ECO:0000256" key="6">
    <source>
        <dbReference type="ARBA" id="ARBA00022685"/>
    </source>
</evidence>
<name>A0A3B3ZVZ2_9GOBI</name>
<evidence type="ECO:0000256" key="8">
    <source>
        <dbReference type="ARBA" id="ARBA00022858"/>
    </source>
</evidence>
<evidence type="ECO:0000256" key="9">
    <source>
        <dbReference type="ARBA" id="ARBA00023329"/>
    </source>
</evidence>
<comment type="function">
    <text evidence="10">Neurotensin may play an endocrine or paracrine role in the regulation of fat metabolism. It causes contraction of smooth muscle.</text>
</comment>
<dbReference type="InterPro" id="IPR008055">
    <property type="entry name" value="NeurotensiN"/>
</dbReference>
<keyword evidence="14" id="KW-1185">Reference proteome</keyword>
<dbReference type="PRINTS" id="PR01668">
    <property type="entry name" value="NEUROTENSIN"/>
</dbReference>
<dbReference type="GO" id="GO:0005576">
    <property type="term" value="C:extracellular region"/>
    <property type="evidence" value="ECO:0007669"/>
    <property type="project" value="UniProtKB-SubCell"/>
</dbReference>
<comment type="subcellular location">
    <subcellularLocation>
        <location evidence="1">Cytoplasmic vesicle</location>
        <location evidence="1">Secretory vesicle</location>
    </subcellularLocation>
    <subcellularLocation>
        <location evidence="2">Secreted</location>
    </subcellularLocation>
</comment>
<proteinExistence type="inferred from homology"/>
<feature type="region of interest" description="Disordered" evidence="12">
    <location>
        <begin position="77"/>
        <end position="96"/>
    </location>
</feature>
<accession>A0A3B3ZVZ2</accession>
<keyword evidence="8" id="KW-0838">Vasoactive</keyword>
<keyword evidence="6" id="KW-0165">Cleavage on pair of basic residues</keyword>
<evidence type="ECO:0000313" key="13">
    <source>
        <dbReference type="Ensembl" id="ENSPMGP00000008898.1"/>
    </source>
</evidence>
<keyword evidence="7" id="KW-0732">Signal</keyword>
<evidence type="ECO:0000256" key="5">
    <source>
        <dbReference type="ARBA" id="ARBA00022525"/>
    </source>
</evidence>
<comment type="similarity">
    <text evidence="3">Belongs to the neurotensin family.</text>
</comment>
<evidence type="ECO:0000256" key="3">
    <source>
        <dbReference type="ARBA" id="ARBA00009827"/>
    </source>
</evidence>